<name>A0ABS6WMI1_9HYPH</name>
<feature type="compositionally biased region" description="Low complexity" evidence="1">
    <location>
        <begin position="34"/>
        <end position="43"/>
    </location>
</feature>
<feature type="compositionally biased region" description="Basic and acidic residues" evidence="1">
    <location>
        <begin position="1"/>
        <end position="15"/>
    </location>
</feature>
<dbReference type="EMBL" id="JAHWQX010000002">
    <property type="protein sequence ID" value="MBW3097176.1"/>
    <property type="molecule type" value="Genomic_DNA"/>
</dbReference>
<evidence type="ECO:0000256" key="1">
    <source>
        <dbReference type="SAM" id="MobiDB-lite"/>
    </source>
</evidence>
<dbReference type="Proteomes" id="UP001430804">
    <property type="component" value="Unassembled WGS sequence"/>
</dbReference>
<feature type="region of interest" description="Disordered" evidence="1">
    <location>
        <begin position="1"/>
        <end position="47"/>
    </location>
</feature>
<protein>
    <submittedName>
        <fullName evidence="2">DUF3489 domain-containing protein</fullName>
    </submittedName>
</protein>
<organism evidence="2 3">
    <name type="scientific">Pseudohoeflea coraliihabitans</name>
    <dbReference type="NCBI Taxonomy" id="2860393"/>
    <lineage>
        <taxon>Bacteria</taxon>
        <taxon>Pseudomonadati</taxon>
        <taxon>Pseudomonadota</taxon>
        <taxon>Alphaproteobacteria</taxon>
        <taxon>Hyphomicrobiales</taxon>
        <taxon>Rhizobiaceae</taxon>
        <taxon>Pseudohoeflea</taxon>
    </lineage>
</organism>
<gene>
    <name evidence="2" type="ORF">KY465_07780</name>
</gene>
<keyword evidence="3" id="KW-1185">Reference proteome</keyword>
<sequence>METKVTIQEIEKAEDQSAGPDATAANDHKPARVAKPAKSAKSGAKTKHDQLVALLSKPNGARISTITQKLGWQAHTVRAAISGLRKRGHDVVTSKSPKTGELIYAINAKSMDDETAPAGASS</sequence>
<dbReference type="Pfam" id="PF11994">
    <property type="entry name" value="DUF3489"/>
    <property type="match status" value="1"/>
</dbReference>
<reference evidence="2" key="1">
    <citation type="submission" date="2021-07" db="EMBL/GenBank/DDBJ databases">
        <title>Pseudohoeflea marina sp. nov. a polyhydroxyalcanoate-producing bacterium.</title>
        <authorList>
            <person name="Zheng W."/>
            <person name="Yu S."/>
            <person name="Huang Y."/>
        </authorList>
    </citation>
    <scope>NUCLEOTIDE SEQUENCE</scope>
    <source>
        <strain evidence="2">DP4N28-3</strain>
    </source>
</reference>
<accession>A0ABS6WMI1</accession>
<dbReference type="InterPro" id="IPR021880">
    <property type="entry name" value="DUF3489"/>
</dbReference>
<evidence type="ECO:0000313" key="3">
    <source>
        <dbReference type="Proteomes" id="UP001430804"/>
    </source>
</evidence>
<comment type="caution">
    <text evidence="2">The sequence shown here is derived from an EMBL/GenBank/DDBJ whole genome shotgun (WGS) entry which is preliminary data.</text>
</comment>
<proteinExistence type="predicted"/>
<evidence type="ECO:0000313" key="2">
    <source>
        <dbReference type="EMBL" id="MBW3097176.1"/>
    </source>
</evidence>